<dbReference type="InterPro" id="IPR014922">
    <property type="entry name" value="YdhG-like"/>
</dbReference>
<evidence type="ECO:0000259" key="1">
    <source>
        <dbReference type="Pfam" id="PF08818"/>
    </source>
</evidence>
<dbReference type="RefSeq" id="WP_135583838.1">
    <property type="nucleotide sequence ID" value="NZ_RQEP01000005.1"/>
</dbReference>
<sequence length="132" mass="15611">MLLYALVPTLPRLEFESNPDVENYINQAPLSRRENIRDLIGSLKEEFEDLREGLKYGMPTFERNGRWIAFSNHKNHLSVYFCEESYVRAFRSKFPEAETGKNCVFLRDKDKFPGTYLKTLLKKTLQQRAKTR</sequence>
<name>A0A4V3JCN0_9LEPT</name>
<organism evidence="2 3">
    <name type="scientific">Leptospira semungkisensis</name>
    <dbReference type="NCBI Taxonomy" id="2484985"/>
    <lineage>
        <taxon>Bacteria</taxon>
        <taxon>Pseudomonadati</taxon>
        <taxon>Spirochaetota</taxon>
        <taxon>Spirochaetia</taxon>
        <taxon>Leptospirales</taxon>
        <taxon>Leptospiraceae</taxon>
        <taxon>Leptospira</taxon>
    </lineage>
</organism>
<comment type="caution">
    <text evidence="2">The sequence shown here is derived from an EMBL/GenBank/DDBJ whole genome shotgun (WGS) entry which is preliminary data.</text>
</comment>
<proteinExistence type="predicted"/>
<dbReference type="EMBL" id="RQEP01000005">
    <property type="protein sequence ID" value="TGK06719.1"/>
    <property type="molecule type" value="Genomic_DNA"/>
</dbReference>
<accession>A0A4V3JCN0</accession>
<dbReference type="AlphaFoldDB" id="A0A4V3JCN0"/>
<dbReference type="OrthoDB" id="345128at2"/>
<dbReference type="Gene3D" id="3.90.1150.200">
    <property type="match status" value="1"/>
</dbReference>
<reference evidence="2" key="1">
    <citation type="journal article" date="2019" name="PLoS Negl. Trop. Dis.">
        <title>Revisiting the worldwide diversity of Leptospira species in the environment.</title>
        <authorList>
            <person name="Vincent A.T."/>
            <person name="Schiettekatte O."/>
            <person name="Bourhy P."/>
            <person name="Veyrier F.J."/>
            <person name="Picardeau M."/>
        </authorList>
    </citation>
    <scope>NUCLEOTIDE SEQUENCE [LARGE SCALE GENOMIC DNA]</scope>
    <source>
        <strain evidence="2">SSS9</strain>
    </source>
</reference>
<evidence type="ECO:0000313" key="2">
    <source>
        <dbReference type="EMBL" id="TGK06719.1"/>
    </source>
</evidence>
<dbReference type="Proteomes" id="UP000297453">
    <property type="component" value="Unassembled WGS sequence"/>
</dbReference>
<dbReference type="Pfam" id="PF08818">
    <property type="entry name" value="DUF1801"/>
    <property type="match status" value="1"/>
</dbReference>
<feature type="domain" description="YdhG-like" evidence="1">
    <location>
        <begin position="32"/>
        <end position="124"/>
    </location>
</feature>
<evidence type="ECO:0000313" key="3">
    <source>
        <dbReference type="Proteomes" id="UP000297453"/>
    </source>
</evidence>
<keyword evidence="3" id="KW-1185">Reference proteome</keyword>
<dbReference type="SUPFAM" id="SSF159888">
    <property type="entry name" value="YdhG-like"/>
    <property type="match status" value="1"/>
</dbReference>
<gene>
    <name evidence="2" type="ORF">EHO59_00860</name>
</gene>
<protein>
    <submittedName>
        <fullName evidence="2">DUF1801 domain-containing protein</fullName>
    </submittedName>
</protein>